<dbReference type="Proteomes" id="UP000740557">
    <property type="component" value="Unassembled WGS sequence"/>
</dbReference>
<dbReference type="PANTHER" id="PTHR22916:SF64">
    <property type="entry name" value="TRANSFERASE, PUTATIVE-RELATED"/>
    <property type="match status" value="1"/>
</dbReference>
<dbReference type="AlphaFoldDB" id="A0A955EBV3"/>
<keyword evidence="1" id="KW-0812">Transmembrane</keyword>
<protein>
    <submittedName>
        <fullName evidence="3">Glycosyltransferase family 2 protein</fullName>
    </submittedName>
</protein>
<keyword evidence="1" id="KW-0472">Membrane</keyword>
<dbReference type="InterPro" id="IPR029044">
    <property type="entry name" value="Nucleotide-diphossugar_trans"/>
</dbReference>
<proteinExistence type="predicted"/>
<keyword evidence="1" id="KW-1133">Transmembrane helix</keyword>
<dbReference type="InterPro" id="IPR001173">
    <property type="entry name" value="Glyco_trans_2-like"/>
</dbReference>
<dbReference type="SUPFAM" id="SSF53448">
    <property type="entry name" value="Nucleotide-diphospho-sugar transferases"/>
    <property type="match status" value="1"/>
</dbReference>
<sequence>MKATPFISIITPTLNCATSLKDLLSSIKMQNYPQHRIEVVVVDGGSVDETLQVARDYKCTILSNPLFTGEAGKSIGIRHAIGDYIALLDSDNILPTNNWLSTMLSCLQKEPAVVCAEPIGFTYRKSDGFITRYCALLGVNDPIVYYLGNYDRYSKLSNTWTKIEHTSEDRKDYLKVTFNAAAGLPTIGANGTIYKSSFIKNTNTSEYLFDIDVLASKLKHEGTLTILKVKTSIVHIYCGDSIVKFIRKQSRRIADNLYYTKQGVRSYNWNINKVGYIKFIVFCFLVFPFIIDSIRGFIKKRDYAWFVHTLLCEITFMVYGFTVILFKIGILSGPKSRSKWKQ</sequence>
<feature type="domain" description="Glycosyltransferase 2-like" evidence="2">
    <location>
        <begin position="8"/>
        <end position="121"/>
    </location>
</feature>
<evidence type="ECO:0000256" key="1">
    <source>
        <dbReference type="SAM" id="Phobius"/>
    </source>
</evidence>
<evidence type="ECO:0000313" key="3">
    <source>
        <dbReference type="EMBL" id="MCA9308437.1"/>
    </source>
</evidence>
<dbReference type="EMBL" id="JAGQNX010000086">
    <property type="protein sequence ID" value="MCA9308437.1"/>
    <property type="molecule type" value="Genomic_DNA"/>
</dbReference>
<gene>
    <name evidence="3" type="ORF">KC980_02915</name>
</gene>
<accession>A0A955EBV3</accession>
<comment type="caution">
    <text evidence="3">The sequence shown here is derived from an EMBL/GenBank/DDBJ whole genome shotgun (WGS) entry which is preliminary data.</text>
</comment>
<reference evidence="3" key="1">
    <citation type="submission" date="2020-04" db="EMBL/GenBank/DDBJ databases">
        <authorList>
            <person name="Zhang T."/>
        </authorList>
    </citation>
    <scope>NUCLEOTIDE SEQUENCE</scope>
    <source>
        <strain evidence="3">HKST-UBA79</strain>
    </source>
</reference>
<dbReference type="Pfam" id="PF00535">
    <property type="entry name" value="Glycos_transf_2"/>
    <property type="match status" value="1"/>
</dbReference>
<name>A0A955EBV3_UNCKA</name>
<feature type="transmembrane region" description="Helical" evidence="1">
    <location>
        <begin position="303"/>
        <end position="330"/>
    </location>
</feature>
<organism evidence="3 4">
    <name type="scientific">candidate division WWE3 bacterium</name>
    <dbReference type="NCBI Taxonomy" id="2053526"/>
    <lineage>
        <taxon>Bacteria</taxon>
        <taxon>Katanobacteria</taxon>
    </lineage>
</organism>
<feature type="transmembrane region" description="Helical" evidence="1">
    <location>
        <begin position="274"/>
        <end position="291"/>
    </location>
</feature>
<dbReference type="PANTHER" id="PTHR22916">
    <property type="entry name" value="GLYCOSYLTRANSFERASE"/>
    <property type="match status" value="1"/>
</dbReference>
<reference evidence="3" key="2">
    <citation type="journal article" date="2021" name="Microbiome">
        <title>Successional dynamics and alternative stable states in a saline activated sludge microbial community over 9 years.</title>
        <authorList>
            <person name="Wang Y."/>
            <person name="Ye J."/>
            <person name="Ju F."/>
            <person name="Liu L."/>
            <person name="Boyd J.A."/>
            <person name="Deng Y."/>
            <person name="Parks D.H."/>
            <person name="Jiang X."/>
            <person name="Yin X."/>
            <person name="Woodcroft B.J."/>
            <person name="Tyson G.W."/>
            <person name="Hugenholtz P."/>
            <person name="Polz M.F."/>
            <person name="Zhang T."/>
        </authorList>
    </citation>
    <scope>NUCLEOTIDE SEQUENCE</scope>
    <source>
        <strain evidence="3">HKST-UBA79</strain>
    </source>
</reference>
<evidence type="ECO:0000313" key="4">
    <source>
        <dbReference type="Proteomes" id="UP000740557"/>
    </source>
</evidence>
<dbReference type="Gene3D" id="3.90.550.10">
    <property type="entry name" value="Spore Coat Polysaccharide Biosynthesis Protein SpsA, Chain A"/>
    <property type="match status" value="1"/>
</dbReference>
<evidence type="ECO:0000259" key="2">
    <source>
        <dbReference type="Pfam" id="PF00535"/>
    </source>
</evidence>